<proteinExistence type="predicted"/>
<sequence>KVSLLSAYPSNRNLFGVNKILHSIYIAGTYFKSLIQLFFVTYLQYCGICKL</sequence>
<keyword evidence="1" id="KW-1133">Transmembrane helix</keyword>
<dbReference type="AlphaFoldDB" id="A0A0K2URD0"/>
<feature type="transmembrane region" description="Helical" evidence="1">
    <location>
        <begin position="20"/>
        <end position="43"/>
    </location>
</feature>
<protein>
    <submittedName>
        <fullName evidence="2">Uncharacterized protein</fullName>
    </submittedName>
</protein>
<reference evidence="2" key="1">
    <citation type="submission" date="2014-05" db="EMBL/GenBank/DDBJ databases">
        <authorList>
            <person name="Chronopoulou M."/>
        </authorList>
    </citation>
    <scope>NUCLEOTIDE SEQUENCE</scope>
    <source>
        <tissue evidence="2">Whole organism</tissue>
    </source>
</reference>
<organism evidence="2">
    <name type="scientific">Lepeophtheirus salmonis</name>
    <name type="common">Salmon louse</name>
    <name type="synonym">Caligus salmonis</name>
    <dbReference type="NCBI Taxonomy" id="72036"/>
    <lineage>
        <taxon>Eukaryota</taxon>
        <taxon>Metazoa</taxon>
        <taxon>Ecdysozoa</taxon>
        <taxon>Arthropoda</taxon>
        <taxon>Crustacea</taxon>
        <taxon>Multicrustacea</taxon>
        <taxon>Hexanauplia</taxon>
        <taxon>Copepoda</taxon>
        <taxon>Siphonostomatoida</taxon>
        <taxon>Caligidae</taxon>
        <taxon>Lepeophtheirus</taxon>
    </lineage>
</organism>
<name>A0A0K2URD0_LEPSM</name>
<evidence type="ECO:0000313" key="2">
    <source>
        <dbReference type="EMBL" id="CDW40824.1"/>
    </source>
</evidence>
<feature type="non-terminal residue" evidence="2">
    <location>
        <position position="1"/>
    </location>
</feature>
<keyword evidence="1" id="KW-0812">Transmembrane</keyword>
<dbReference type="EMBL" id="HACA01023463">
    <property type="protein sequence ID" value="CDW40824.1"/>
    <property type="molecule type" value="Transcribed_RNA"/>
</dbReference>
<keyword evidence="1" id="KW-0472">Membrane</keyword>
<accession>A0A0K2URD0</accession>
<evidence type="ECO:0000256" key="1">
    <source>
        <dbReference type="SAM" id="Phobius"/>
    </source>
</evidence>